<evidence type="ECO:0000259" key="6">
    <source>
        <dbReference type="PROSITE" id="PS51123"/>
    </source>
</evidence>
<accession>A0A495DM38</accession>
<dbReference type="Proteomes" id="UP000273675">
    <property type="component" value="Unassembled WGS sequence"/>
</dbReference>
<dbReference type="PANTHER" id="PTHR30329:SF21">
    <property type="entry name" value="LIPOPROTEIN YIAD-RELATED"/>
    <property type="match status" value="1"/>
</dbReference>
<gene>
    <name evidence="7" type="ORF">C7435_0421</name>
</gene>
<dbReference type="SUPFAM" id="SSF103088">
    <property type="entry name" value="OmpA-like"/>
    <property type="match status" value="1"/>
</dbReference>
<dbReference type="PRINTS" id="PR01021">
    <property type="entry name" value="OMPADOMAIN"/>
</dbReference>
<dbReference type="RefSeq" id="WP_075188868.1">
    <property type="nucleotide sequence ID" value="NZ_RBIM01000001.1"/>
</dbReference>
<dbReference type="PROSITE" id="PS51257">
    <property type="entry name" value="PROKAR_LIPOPROTEIN"/>
    <property type="match status" value="1"/>
</dbReference>
<dbReference type="Pfam" id="PF00691">
    <property type="entry name" value="OmpA"/>
    <property type="match status" value="1"/>
</dbReference>
<dbReference type="AlphaFoldDB" id="A0A495DM38"/>
<name>A0A495DM38_9PROT</name>
<evidence type="ECO:0000313" key="8">
    <source>
        <dbReference type="Proteomes" id="UP000273675"/>
    </source>
</evidence>
<dbReference type="PANTHER" id="PTHR30329">
    <property type="entry name" value="STATOR ELEMENT OF FLAGELLAR MOTOR COMPLEX"/>
    <property type="match status" value="1"/>
</dbReference>
<dbReference type="OrthoDB" id="9782229at2"/>
<evidence type="ECO:0000256" key="2">
    <source>
        <dbReference type="ARBA" id="ARBA00023136"/>
    </source>
</evidence>
<proteinExistence type="predicted"/>
<dbReference type="InterPro" id="IPR006665">
    <property type="entry name" value="OmpA-like"/>
</dbReference>
<feature type="signal peptide" evidence="5">
    <location>
        <begin position="1"/>
        <end position="21"/>
    </location>
</feature>
<evidence type="ECO:0000256" key="1">
    <source>
        <dbReference type="ARBA" id="ARBA00004442"/>
    </source>
</evidence>
<evidence type="ECO:0000313" key="7">
    <source>
        <dbReference type="EMBL" id="RKR03978.1"/>
    </source>
</evidence>
<evidence type="ECO:0000256" key="3">
    <source>
        <dbReference type="ARBA" id="ARBA00023237"/>
    </source>
</evidence>
<feature type="domain" description="OmpA-like" evidence="6">
    <location>
        <begin position="108"/>
        <end position="225"/>
    </location>
</feature>
<evidence type="ECO:0000256" key="5">
    <source>
        <dbReference type="SAM" id="SignalP"/>
    </source>
</evidence>
<comment type="subcellular location">
    <subcellularLocation>
        <location evidence="1">Cell outer membrane</location>
    </subcellularLocation>
</comment>
<dbReference type="PROSITE" id="PS51123">
    <property type="entry name" value="OMPA_2"/>
    <property type="match status" value="1"/>
</dbReference>
<reference evidence="7 8" key="1">
    <citation type="submission" date="2018-10" db="EMBL/GenBank/DDBJ databases">
        <title>Genomic Encyclopedia of Type Strains, Phase IV (KMG-IV): sequencing the most valuable type-strain genomes for metagenomic binning, comparative biology and taxonomic classification.</title>
        <authorList>
            <person name="Goeker M."/>
        </authorList>
    </citation>
    <scope>NUCLEOTIDE SEQUENCE [LARGE SCALE GENOMIC DNA]</scope>
    <source>
        <strain evidence="7 8">DSM 4734</strain>
    </source>
</reference>
<comment type="caution">
    <text evidence="7">The sequence shown here is derived from an EMBL/GenBank/DDBJ whole genome shotgun (WGS) entry which is preliminary data.</text>
</comment>
<evidence type="ECO:0000256" key="4">
    <source>
        <dbReference type="PROSITE-ProRule" id="PRU00473"/>
    </source>
</evidence>
<dbReference type="EMBL" id="RBIM01000001">
    <property type="protein sequence ID" value="RKR03978.1"/>
    <property type="molecule type" value="Genomic_DNA"/>
</dbReference>
<keyword evidence="2 4" id="KW-0472">Membrane</keyword>
<dbReference type="InterPro" id="IPR050330">
    <property type="entry name" value="Bact_OuterMem_StrucFunc"/>
</dbReference>
<dbReference type="InterPro" id="IPR039567">
    <property type="entry name" value="Gly-zipper"/>
</dbReference>
<dbReference type="InterPro" id="IPR006664">
    <property type="entry name" value="OMP_bac"/>
</dbReference>
<dbReference type="InterPro" id="IPR036737">
    <property type="entry name" value="OmpA-like_sf"/>
</dbReference>
<sequence>MKLRPTILRTTILTVAALSMAACTTTDPYTGETRANNTGRGILLGAAAGAALGYLTNTNDSEEGRTNALIGAGIGALAGGAIGNYMDRQETAMREALSDTGVGVRREGNDLRLIMPGDVTFATNSADIQGQFYSILSDVSTVLNRYPATYVDVVGHADSVGAADYNQQLSERRALSVGNYLIAQGVLRDRFYIAGMGERSPIASNDTADGRQRNRRVEILIRPHAAS</sequence>
<dbReference type="PRINTS" id="PR01023">
    <property type="entry name" value="NAFLGMOTY"/>
</dbReference>
<feature type="chain" id="PRO_5019861526" evidence="5">
    <location>
        <begin position="22"/>
        <end position="227"/>
    </location>
</feature>
<dbReference type="Pfam" id="PF13488">
    <property type="entry name" value="Gly-zipper_Omp"/>
    <property type="match status" value="1"/>
</dbReference>
<dbReference type="CDD" id="cd07185">
    <property type="entry name" value="OmpA_C-like"/>
    <property type="match status" value="1"/>
</dbReference>
<keyword evidence="3" id="KW-0998">Cell outer membrane</keyword>
<organism evidence="7 8">
    <name type="scientific">Maricaulis maris</name>
    <dbReference type="NCBI Taxonomy" id="74318"/>
    <lineage>
        <taxon>Bacteria</taxon>
        <taxon>Pseudomonadati</taxon>
        <taxon>Pseudomonadota</taxon>
        <taxon>Alphaproteobacteria</taxon>
        <taxon>Maricaulales</taxon>
        <taxon>Maricaulaceae</taxon>
        <taxon>Maricaulis</taxon>
    </lineage>
</organism>
<protein>
    <submittedName>
        <fullName evidence="7">Outer membrane protein OmpA-like peptidoglycan-associated protein</fullName>
    </submittedName>
</protein>
<dbReference type="GO" id="GO:0009279">
    <property type="term" value="C:cell outer membrane"/>
    <property type="evidence" value="ECO:0007669"/>
    <property type="project" value="UniProtKB-SubCell"/>
</dbReference>
<keyword evidence="5" id="KW-0732">Signal</keyword>
<dbReference type="Gene3D" id="3.30.1330.60">
    <property type="entry name" value="OmpA-like domain"/>
    <property type="match status" value="1"/>
</dbReference>